<evidence type="ECO:0000313" key="2">
    <source>
        <dbReference type="Proteomes" id="UP000192907"/>
    </source>
</evidence>
<proteinExistence type="predicted"/>
<gene>
    <name evidence="1" type="ORF">SAMN06296036_11235</name>
</gene>
<name>A0A1Y6C3E7_9BACT</name>
<evidence type="ECO:0000313" key="1">
    <source>
        <dbReference type="EMBL" id="SMF39783.1"/>
    </source>
</evidence>
<accession>A0A1Y6C3E7</accession>
<dbReference type="STRING" id="1513793.SAMN06296036_11235"/>
<sequence length="108" mass="11712">MTGLIRKIIATLVMVLAVSSISLSLMEDAQTLSSPDQLAEGILDPHPCHSGSHDGDHHICHLGHCAIAPIQWPVVASQLPQETQSQSFYNNVQVPNPHIQQLLRPPIA</sequence>
<dbReference type="AlphaFoldDB" id="A0A1Y6C3E7"/>
<dbReference type="Proteomes" id="UP000192907">
    <property type="component" value="Unassembled WGS sequence"/>
</dbReference>
<dbReference type="RefSeq" id="WP_132320348.1">
    <property type="nucleotide sequence ID" value="NZ_FWZT01000012.1"/>
</dbReference>
<protein>
    <submittedName>
        <fullName evidence="1">Uncharacterized protein</fullName>
    </submittedName>
</protein>
<reference evidence="2" key="1">
    <citation type="submission" date="2017-04" db="EMBL/GenBank/DDBJ databases">
        <authorList>
            <person name="Varghese N."/>
            <person name="Submissions S."/>
        </authorList>
    </citation>
    <scope>NUCLEOTIDE SEQUENCE [LARGE SCALE GENOMIC DNA]</scope>
    <source>
        <strain evidence="2">RKEM611</strain>
    </source>
</reference>
<dbReference type="EMBL" id="FWZT01000012">
    <property type="protein sequence ID" value="SMF39783.1"/>
    <property type="molecule type" value="Genomic_DNA"/>
</dbReference>
<organism evidence="1 2">
    <name type="scientific">Pseudobacteriovorax antillogorgiicola</name>
    <dbReference type="NCBI Taxonomy" id="1513793"/>
    <lineage>
        <taxon>Bacteria</taxon>
        <taxon>Pseudomonadati</taxon>
        <taxon>Bdellovibrionota</taxon>
        <taxon>Oligoflexia</taxon>
        <taxon>Oligoflexales</taxon>
        <taxon>Pseudobacteriovoracaceae</taxon>
        <taxon>Pseudobacteriovorax</taxon>
    </lineage>
</organism>
<keyword evidence="2" id="KW-1185">Reference proteome</keyword>